<dbReference type="NCBIfam" id="TIGR03618">
    <property type="entry name" value="Rv1155_F420"/>
    <property type="match status" value="1"/>
</dbReference>
<dbReference type="InterPro" id="IPR019920">
    <property type="entry name" value="F420-binding_dom_put"/>
</dbReference>
<evidence type="ECO:0000313" key="4">
    <source>
        <dbReference type="Proteomes" id="UP000661607"/>
    </source>
</evidence>
<proteinExistence type="predicted"/>
<keyword evidence="4" id="KW-1185">Reference proteome</keyword>
<dbReference type="Pfam" id="PF01243">
    <property type="entry name" value="PNPOx_N"/>
    <property type="match status" value="1"/>
</dbReference>
<evidence type="ECO:0000313" key="3">
    <source>
        <dbReference type="EMBL" id="MBE1565264.1"/>
    </source>
</evidence>
<dbReference type="InterPro" id="IPR012349">
    <property type="entry name" value="Split_barrel_FMN-bd"/>
</dbReference>
<sequence length="136" mass="15462">MAFRAYRTMVFMNEDVRKLFDAANYATVTSINPDGGPQSTVVWVRTDGDDILFSTVKGRRKPRNFARDPRASILVVDPGNPYRYAEVRGSVVMEDDPDGELIQELSHKYTGKAWEEKAGNERLIVRIRPEKVTLRG</sequence>
<dbReference type="PANTHER" id="PTHR35176">
    <property type="entry name" value="HEME OXYGENASE HI_0854-RELATED"/>
    <property type="match status" value="1"/>
</dbReference>
<feature type="domain" description="Pyridoxamine 5'-phosphate oxidase N-terminal" evidence="2">
    <location>
        <begin position="13"/>
        <end position="134"/>
    </location>
</feature>
<gene>
    <name evidence="3" type="ORF">H4W81_008043</name>
</gene>
<keyword evidence="1" id="KW-0560">Oxidoreductase</keyword>
<dbReference type="InterPro" id="IPR052019">
    <property type="entry name" value="F420H2_bilvrd_red/Heme_oxyg"/>
</dbReference>
<dbReference type="Proteomes" id="UP000661607">
    <property type="component" value="Unassembled WGS sequence"/>
</dbReference>
<protein>
    <submittedName>
        <fullName evidence="3">PPOX class probable F420-dependent enzyme</fullName>
    </submittedName>
</protein>
<dbReference type="InterPro" id="IPR011576">
    <property type="entry name" value="Pyridox_Oxase_N"/>
</dbReference>
<dbReference type="RefSeq" id="WP_225959012.1">
    <property type="nucleotide sequence ID" value="NZ_BAAASY010000005.1"/>
</dbReference>
<dbReference type="PANTHER" id="PTHR35176:SF6">
    <property type="entry name" value="HEME OXYGENASE HI_0854-RELATED"/>
    <property type="match status" value="1"/>
</dbReference>
<name>A0ABR9KTA1_9ACTN</name>
<dbReference type="EMBL" id="JADBEF010000001">
    <property type="protein sequence ID" value="MBE1565264.1"/>
    <property type="molecule type" value="Genomic_DNA"/>
</dbReference>
<dbReference type="Gene3D" id="2.30.110.10">
    <property type="entry name" value="Electron Transport, Fmn-binding Protein, Chain A"/>
    <property type="match status" value="1"/>
</dbReference>
<organism evidence="3 4">
    <name type="scientific">Nonomuraea africana</name>
    <dbReference type="NCBI Taxonomy" id="46171"/>
    <lineage>
        <taxon>Bacteria</taxon>
        <taxon>Bacillati</taxon>
        <taxon>Actinomycetota</taxon>
        <taxon>Actinomycetes</taxon>
        <taxon>Streptosporangiales</taxon>
        <taxon>Streptosporangiaceae</taxon>
        <taxon>Nonomuraea</taxon>
    </lineage>
</organism>
<accession>A0ABR9KTA1</accession>
<dbReference type="SUPFAM" id="SSF50475">
    <property type="entry name" value="FMN-binding split barrel"/>
    <property type="match status" value="1"/>
</dbReference>
<evidence type="ECO:0000256" key="1">
    <source>
        <dbReference type="ARBA" id="ARBA00023002"/>
    </source>
</evidence>
<comment type="caution">
    <text evidence="3">The sequence shown here is derived from an EMBL/GenBank/DDBJ whole genome shotgun (WGS) entry which is preliminary data.</text>
</comment>
<reference evidence="3 4" key="1">
    <citation type="submission" date="2020-10" db="EMBL/GenBank/DDBJ databases">
        <title>Sequencing the genomes of 1000 actinobacteria strains.</title>
        <authorList>
            <person name="Klenk H.-P."/>
        </authorList>
    </citation>
    <scope>NUCLEOTIDE SEQUENCE [LARGE SCALE GENOMIC DNA]</scope>
    <source>
        <strain evidence="3 4">DSM 43748</strain>
    </source>
</reference>
<evidence type="ECO:0000259" key="2">
    <source>
        <dbReference type="Pfam" id="PF01243"/>
    </source>
</evidence>